<evidence type="ECO:0000313" key="3">
    <source>
        <dbReference type="Proteomes" id="UP000299102"/>
    </source>
</evidence>
<dbReference type="Proteomes" id="UP000299102">
    <property type="component" value="Unassembled WGS sequence"/>
</dbReference>
<evidence type="ECO:0000313" key="2">
    <source>
        <dbReference type="EMBL" id="GBP74241.1"/>
    </source>
</evidence>
<dbReference type="AlphaFoldDB" id="A0A4C1YCY1"/>
<keyword evidence="3" id="KW-1185">Reference proteome</keyword>
<proteinExistence type="predicted"/>
<feature type="compositionally biased region" description="Pro residues" evidence="1">
    <location>
        <begin position="46"/>
        <end position="63"/>
    </location>
</feature>
<sequence length="153" mass="15745">MHDALAPCIAVHAVPSVPDIGIAWGPISNKNIVGGHVSAMGSCRTPPLPPAGPPSAPCPPPQPEALEESCGRYNKTIPKGAGGERRAAASGGACAHAAKWHTFDLNLRGESCAKMKVVCYYGPLSTRGSRTSRGPLARLDLISPPPELAPAVL</sequence>
<organism evidence="2 3">
    <name type="scientific">Eumeta variegata</name>
    <name type="common">Bagworm moth</name>
    <name type="synonym">Eumeta japonica</name>
    <dbReference type="NCBI Taxonomy" id="151549"/>
    <lineage>
        <taxon>Eukaryota</taxon>
        <taxon>Metazoa</taxon>
        <taxon>Ecdysozoa</taxon>
        <taxon>Arthropoda</taxon>
        <taxon>Hexapoda</taxon>
        <taxon>Insecta</taxon>
        <taxon>Pterygota</taxon>
        <taxon>Neoptera</taxon>
        <taxon>Endopterygota</taxon>
        <taxon>Lepidoptera</taxon>
        <taxon>Glossata</taxon>
        <taxon>Ditrysia</taxon>
        <taxon>Tineoidea</taxon>
        <taxon>Psychidae</taxon>
        <taxon>Oiketicinae</taxon>
        <taxon>Eumeta</taxon>
    </lineage>
</organism>
<name>A0A4C1YCY1_EUMVA</name>
<evidence type="ECO:0000256" key="1">
    <source>
        <dbReference type="SAM" id="MobiDB-lite"/>
    </source>
</evidence>
<reference evidence="2 3" key="1">
    <citation type="journal article" date="2019" name="Commun. Biol.">
        <title>The bagworm genome reveals a unique fibroin gene that provides high tensile strength.</title>
        <authorList>
            <person name="Kono N."/>
            <person name="Nakamura H."/>
            <person name="Ohtoshi R."/>
            <person name="Tomita M."/>
            <person name="Numata K."/>
            <person name="Arakawa K."/>
        </authorList>
    </citation>
    <scope>NUCLEOTIDE SEQUENCE [LARGE SCALE GENOMIC DNA]</scope>
</reference>
<comment type="caution">
    <text evidence="2">The sequence shown here is derived from an EMBL/GenBank/DDBJ whole genome shotgun (WGS) entry which is preliminary data.</text>
</comment>
<feature type="region of interest" description="Disordered" evidence="1">
    <location>
        <begin position="46"/>
        <end position="65"/>
    </location>
</feature>
<dbReference type="EMBL" id="BGZK01001200">
    <property type="protein sequence ID" value="GBP74241.1"/>
    <property type="molecule type" value="Genomic_DNA"/>
</dbReference>
<accession>A0A4C1YCY1</accession>
<protein>
    <submittedName>
        <fullName evidence="2">Uncharacterized protein</fullName>
    </submittedName>
</protein>
<gene>
    <name evidence="2" type="ORF">EVAR_51639_1</name>
</gene>